<name>A0A9J5Y9Y4_SOLCO</name>
<dbReference type="EMBL" id="JACXVP010000007">
    <property type="protein sequence ID" value="KAG5595782.1"/>
    <property type="molecule type" value="Genomic_DNA"/>
</dbReference>
<dbReference type="OrthoDB" id="1937542at2759"/>
<gene>
    <name evidence="1" type="ORF">H5410_037014</name>
</gene>
<accession>A0A9J5Y9Y4</accession>
<dbReference type="AlphaFoldDB" id="A0A9J5Y9Y4"/>
<dbReference type="Proteomes" id="UP000824120">
    <property type="component" value="Chromosome 7"/>
</dbReference>
<organism evidence="1 2">
    <name type="scientific">Solanum commersonii</name>
    <name type="common">Commerson's wild potato</name>
    <name type="synonym">Commerson's nightshade</name>
    <dbReference type="NCBI Taxonomy" id="4109"/>
    <lineage>
        <taxon>Eukaryota</taxon>
        <taxon>Viridiplantae</taxon>
        <taxon>Streptophyta</taxon>
        <taxon>Embryophyta</taxon>
        <taxon>Tracheophyta</taxon>
        <taxon>Spermatophyta</taxon>
        <taxon>Magnoliopsida</taxon>
        <taxon>eudicotyledons</taxon>
        <taxon>Gunneridae</taxon>
        <taxon>Pentapetalae</taxon>
        <taxon>asterids</taxon>
        <taxon>lamiids</taxon>
        <taxon>Solanales</taxon>
        <taxon>Solanaceae</taxon>
        <taxon>Solanoideae</taxon>
        <taxon>Solaneae</taxon>
        <taxon>Solanum</taxon>
    </lineage>
</organism>
<keyword evidence="2" id="KW-1185">Reference proteome</keyword>
<evidence type="ECO:0000313" key="2">
    <source>
        <dbReference type="Proteomes" id="UP000824120"/>
    </source>
</evidence>
<comment type="caution">
    <text evidence="1">The sequence shown here is derived from an EMBL/GenBank/DDBJ whole genome shotgun (WGS) entry which is preliminary data.</text>
</comment>
<proteinExistence type="predicted"/>
<sequence>MATAHTRFNTIDRLVVRGEKIVEPNEIKTAMVDHWITEDVLGTFGCSVWKTIRRPWPQFQKIIQRKVGNGVKIEFWNELWIGERSLKSLFTARKAFLTHQVLAIHICSRCFMCDQDVEINSHPFLHGKTAANLWNMFLCMLGVSWVVPKTTKSMMDCWKEIGRRETEEDWWELIPASIWWTLWKERNARGLEDKSNNTKNQNELP</sequence>
<protein>
    <submittedName>
        <fullName evidence="1">Uncharacterized protein</fullName>
    </submittedName>
</protein>
<evidence type="ECO:0000313" key="1">
    <source>
        <dbReference type="EMBL" id="KAG5595782.1"/>
    </source>
</evidence>
<reference evidence="1 2" key="1">
    <citation type="submission" date="2020-09" db="EMBL/GenBank/DDBJ databases">
        <title>De no assembly of potato wild relative species, Solanum commersonii.</title>
        <authorList>
            <person name="Cho K."/>
        </authorList>
    </citation>
    <scope>NUCLEOTIDE SEQUENCE [LARGE SCALE GENOMIC DNA]</scope>
    <source>
        <strain evidence="1">LZ3.2</strain>
        <tissue evidence="1">Leaf</tissue>
    </source>
</reference>